<reference evidence="1 2" key="1">
    <citation type="journal article" date="2012" name="J. Bacteriol.">
        <title>Genome Sequence of Blastococcus saxobsidens DD2, a Stone-Inhabiting Bacterium.</title>
        <authorList>
            <person name="Chouaia B."/>
            <person name="Crotti E."/>
            <person name="Brusetti L."/>
            <person name="Daffonchio D."/>
            <person name="Essoussi I."/>
            <person name="Nouioui I."/>
            <person name="Sbissi I."/>
            <person name="Ghodhbane-Gtari F."/>
            <person name="Gtari M."/>
            <person name="Vacherie B."/>
            <person name="Barbe V."/>
            <person name="Medigue C."/>
            <person name="Gury J."/>
            <person name="Pujic P."/>
            <person name="Normand P."/>
        </authorList>
    </citation>
    <scope>NUCLEOTIDE SEQUENCE [LARGE SCALE GENOMIC DNA]</scope>
    <source>
        <strain evidence="1 2">DD2</strain>
    </source>
</reference>
<dbReference type="EMBL" id="FO117623">
    <property type="protein sequence ID" value="CCG02670.1"/>
    <property type="molecule type" value="Genomic_DNA"/>
</dbReference>
<dbReference type="HOGENOM" id="CLU_071821_1_0_11"/>
<dbReference type="Proteomes" id="UP000007517">
    <property type="component" value="Chromosome"/>
</dbReference>
<dbReference type="InterPro" id="IPR029058">
    <property type="entry name" value="AB_hydrolase_fold"/>
</dbReference>
<organism evidence="1 2">
    <name type="scientific">Blastococcus saxobsidens (strain DD2)</name>
    <dbReference type="NCBI Taxonomy" id="1146883"/>
    <lineage>
        <taxon>Bacteria</taxon>
        <taxon>Bacillati</taxon>
        <taxon>Actinomycetota</taxon>
        <taxon>Actinomycetes</taxon>
        <taxon>Geodermatophilales</taxon>
        <taxon>Geodermatophilaceae</taxon>
        <taxon>Blastococcus</taxon>
    </lineage>
</organism>
<keyword evidence="1" id="KW-0378">Hydrolase</keyword>
<accession>H6RNC2</accession>
<proteinExistence type="predicted"/>
<reference evidence="2" key="2">
    <citation type="submission" date="2012-02" db="EMBL/GenBank/DDBJ databases">
        <title>Complete genome sequence of Blastococcus saxobsidens strain DD2.</title>
        <authorList>
            <person name="Genoscope."/>
        </authorList>
    </citation>
    <scope>NUCLEOTIDE SEQUENCE [LARGE SCALE GENOMIC DNA]</scope>
    <source>
        <strain evidence="2">DD2</strain>
    </source>
</reference>
<dbReference type="GO" id="GO:0016787">
    <property type="term" value="F:hydrolase activity"/>
    <property type="evidence" value="ECO:0007669"/>
    <property type="project" value="UniProtKB-KW"/>
</dbReference>
<dbReference type="eggNOG" id="COG1075">
    <property type="taxonomic scope" value="Bacteria"/>
</dbReference>
<evidence type="ECO:0000313" key="2">
    <source>
        <dbReference type="Proteomes" id="UP000007517"/>
    </source>
</evidence>
<name>H6RNC2_BLASD</name>
<dbReference type="Gene3D" id="3.40.50.1820">
    <property type="entry name" value="alpha/beta hydrolase"/>
    <property type="match status" value="1"/>
</dbReference>
<gene>
    <name evidence="1" type="ordered locus">BLASA_1751</name>
</gene>
<dbReference type="SUPFAM" id="SSF53474">
    <property type="entry name" value="alpha/beta-Hydrolases"/>
    <property type="match status" value="1"/>
</dbReference>
<dbReference type="STRING" id="1146883.BLASA_1751"/>
<sequence>MSTRPAPARRDRADNLLALTEPARALVSAGALAAGRPLLCLAPRGEPHPVVVLPGWLASDVSTRTLRRWLGRLGHPTVGWDLGRNHGPRPEVVEGVRTLVERLVDQHGTPVSIVGQSLGGIFARRLARRTPRLVRQVLSLGSPFAAVPPRPRPPSGAGMYREYRRLRAVEQLRPAKALSVPSTSIYSRWDGVVDWRTCLQEEGPRSENVAVHASHLGMGVDPAVLWVVADRLAQPADDWRPFVRPSRFGLRALFPEE</sequence>
<protein>
    <submittedName>
        <fullName evidence="1">Putative alpha/beta hydrolase</fullName>
    </submittedName>
</protein>
<evidence type="ECO:0000313" key="1">
    <source>
        <dbReference type="EMBL" id="CCG02670.1"/>
    </source>
</evidence>
<dbReference type="RefSeq" id="WP_014375560.1">
    <property type="nucleotide sequence ID" value="NC_016943.1"/>
</dbReference>
<dbReference type="KEGG" id="bsd:BLASA_1751"/>
<keyword evidence="2" id="KW-1185">Reference proteome</keyword>
<dbReference type="AlphaFoldDB" id="H6RNC2"/>